<protein>
    <recommendedName>
        <fullName evidence="4">ABC transporter permease</fullName>
    </recommendedName>
</protein>
<evidence type="ECO:0000313" key="2">
    <source>
        <dbReference type="EMBL" id="MBC3539998.1"/>
    </source>
</evidence>
<keyword evidence="1" id="KW-1133">Transmembrane helix</keyword>
<evidence type="ECO:0000256" key="1">
    <source>
        <dbReference type="SAM" id="Phobius"/>
    </source>
</evidence>
<feature type="transmembrane region" description="Helical" evidence="1">
    <location>
        <begin position="112"/>
        <end position="131"/>
    </location>
</feature>
<dbReference type="EMBL" id="JACOAF010000022">
    <property type="protein sequence ID" value="MBC3539998.1"/>
    <property type="molecule type" value="Genomic_DNA"/>
</dbReference>
<name>A0ABR6VS30_9BACT</name>
<accession>A0ABR6VS30</accession>
<keyword evidence="1" id="KW-0812">Transmembrane</keyword>
<dbReference type="Proteomes" id="UP000659698">
    <property type="component" value="Unassembled WGS sequence"/>
</dbReference>
<feature type="transmembrane region" description="Helical" evidence="1">
    <location>
        <begin position="137"/>
        <end position="156"/>
    </location>
</feature>
<keyword evidence="3" id="KW-1185">Reference proteome</keyword>
<dbReference type="RefSeq" id="WP_186636785.1">
    <property type="nucleotide sequence ID" value="NZ_JACOAF010000022.1"/>
</dbReference>
<reference evidence="2 3" key="1">
    <citation type="journal article" date="2019" name="Int. J. Syst. Evol. Microbiol.">
        <title>Rufibacter sediminis sp. nov., isolated from freshwater lake sediment.</title>
        <authorList>
            <person name="Qu J.H."/>
            <person name="Zhang L.J."/>
            <person name="Fu Y.H."/>
            <person name="Li H.F."/>
        </authorList>
    </citation>
    <scope>NUCLEOTIDE SEQUENCE [LARGE SCALE GENOMIC DNA]</scope>
    <source>
        <strain evidence="2 3">H-1</strain>
    </source>
</reference>
<proteinExistence type="predicted"/>
<organism evidence="2 3">
    <name type="scientific">Rufibacter sediminis</name>
    <dbReference type="NCBI Taxonomy" id="2762756"/>
    <lineage>
        <taxon>Bacteria</taxon>
        <taxon>Pseudomonadati</taxon>
        <taxon>Bacteroidota</taxon>
        <taxon>Cytophagia</taxon>
        <taxon>Cytophagales</taxon>
        <taxon>Hymenobacteraceae</taxon>
        <taxon>Rufibacter</taxon>
    </lineage>
</organism>
<evidence type="ECO:0000313" key="3">
    <source>
        <dbReference type="Proteomes" id="UP000659698"/>
    </source>
</evidence>
<keyword evidence="1" id="KW-0472">Membrane</keyword>
<comment type="caution">
    <text evidence="2">The sequence shown here is derived from an EMBL/GenBank/DDBJ whole genome shotgun (WGS) entry which is preliminary data.</text>
</comment>
<feature type="transmembrane region" description="Helical" evidence="1">
    <location>
        <begin position="6"/>
        <end position="28"/>
    </location>
</feature>
<sequence>MNPLRIFYLLYCGTCVIAGLALIVDFYLPKKQERISVTETWMESSKSSLRSPSSHSYNYFLTLEDQVISVNRLVFSETNIGDTLNVLKTTILNRIYGFKSKDGTAQIVFSRLYSLFPLIPILLIIPGFSFFVKRETALSEFLMPFNLIVPVFIWLII</sequence>
<evidence type="ECO:0008006" key="4">
    <source>
        <dbReference type="Google" id="ProtNLM"/>
    </source>
</evidence>
<gene>
    <name evidence="2" type="ORF">H7U12_09905</name>
</gene>